<accession>A0ABV5C9R1</accession>
<dbReference type="SUPFAM" id="SSF48208">
    <property type="entry name" value="Six-hairpin glycosidases"/>
    <property type="match status" value="2"/>
</dbReference>
<evidence type="ECO:0000256" key="3">
    <source>
        <dbReference type="ARBA" id="ARBA00022837"/>
    </source>
</evidence>
<dbReference type="Gene3D" id="1.20.1610.10">
    <property type="entry name" value="alpha-1,2-mannosidases domains"/>
    <property type="match status" value="1"/>
</dbReference>
<dbReference type="RefSeq" id="WP_375556060.1">
    <property type="nucleotide sequence ID" value="NZ_JBBVGT010000001.1"/>
</dbReference>
<organism evidence="6 7">
    <name type="scientific">Albibacterium profundi</name>
    <dbReference type="NCBI Taxonomy" id="3134906"/>
    <lineage>
        <taxon>Bacteria</taxon>
        <taxon>Pseudomonadati</taxon>
        <taxon>Bacteroidota</taxon>
        <taxon>Sphingobacteriia</taxon>
        <taxon>Sphingobacteriales</taxon>
        <taxon>Sphingobacteriaceae</taxon>
        <taxon>Albibacterium</taxon>
    </lineage>
</organism>
<evidence type="ECO:0000259" key="5">
    <source>
        <dbReference type="Pfam" id="PF17678"/>
    </source>
</evidence>
<evidence type="ECO:0000256" key="1">
    <source>
        <dbReference type="ARBA" id="ARBA00001913"/>
    </source>
</evidence>
<protein>
    <submittedName>
        <fullName evidence="6">GH92 family glycosyl hydrolase</fullName>
        <ecNumber evidence="6">3.2.1.-</ecNumber>
    </submittedName>
</protein>
<dbReference type="PANTHER" id="PTHR12143">
    <property type="entry name" value="PEPTIDE N-GLYCANASE PNGASE -RELATED"/>
    <property type="match status" value="1"/>
</dbReference>
<evidence type="ECO:0000313" key="7">
    <source>
        <dbReference type="Proteomes" id="UP001580928"/>
    </source>
</evidence>
<dbReference type="InterPro" id="IPR008928">
    <property type="entry name" value="6-hairpin_glycosidase_sf"/>
</dbReference>
<dbReference type="Pfam" id="PF07971">
    <property type="entry name" value="Glyco_hydro_92"/>
    <property type="match status" value="1"/>
</dbReference>
<dbReference type="EMBL" id="JBBVGT010000001">
    <property type="protein sequence ID" value="MFB5944292.1"/>
    <property type="molecule type" value="Genomic_DNA"/>
</dbReference>
<dbReference type="Gene3D" id="2.70.98.10">
    <property type="match status" value="1"/>
</dbReference>
<dbReference type="Pfam" id="PF17678">
    <property type="entry name" value="Glyco_hydro_92N"/>
    <property type="match status" value="1"/>
</dbReference>
<comment type="cofactor">
    <cofactor evidence="1">
        <name>Ca(2+)</name>
        <dbReference type="ChEBI" id="CHEBI:29108"/>
    </cofactor>
</comment>
<dbReference type="Gene3D" id="1.50.10.10">
    <property type="match status" value="1"/>
</dbReference>
<keyword evidence="3" id="KW-0106">Calcium</keyword>
<dbReference type="InterPro" id="IPR012341">
    <property type="entry name" value="6hp_glycosidase-like_sf"/>
</dbReference>
<evidence type="ECO:0000313" key="6">
    <source>
        <dbReference type="EMBL" id="MFB5944292.1"/>
    </source>
</evidence>
<reference evidence="6 7" key="1">
    <citation type="submission" date="2024-04" db="EMBL/GenBank/DDBJ databases">
        <title>Albibacterium profundi sp. nov., isolated from sediment of the Challenger Deep of Mariana Trench.</title>
        <authorList>
            <person name="Wang Y."/>
        </authorList>
    </citation>
    <scope>NUCLEOTIDE SEQUENCE [LARGE SCALE GENOMIC DNA]</scope>
    <source>
        <strain evidence="6 7">RHL897</strain>
    </source>
</reference>
<keyword evidence="6" id="KW-0326">Glycosidase</keyword>
<dbReference type="PANTHER" id="PTHR12143:SF39">
    <property type="entry name" value="SECRETED PROTEIN"/>
    <property type="match status" value="1"/>
</dbReference>
<proteinExistence type="predicted"/>
<gene>
    <name evidence="6" type="ORF">WKR92_00460</name>
</gene>
<evidence type="ECO:0000259" key="4">
    <source>
        <dbReference type="Pfam" id="PF07971"/>
    </source>
</evidence>
<keyword evidence="7" id="KW-1185">Reference proteome</keyword>
<dbReference type="InterPro" id="IPR050883">
    <property type="entry name" value="PNGase"/>
</dbReference>
<dbReference type="InterPro" id="IPR012939">
    <property type="entry name" value="Glyco_hydro_92"/>
</dbReference>
<sequence>MPTVSSKTESKYQILINGKEYTSGTITRNAQKAASPADYVNTLIGSAHSRWMIAPGPWMPFSMVKLSPDNQNGGWQAGYDPTFESIGTFSHIHEWTMAGLGTFPVRGELITFVGDQSGKKGGYRSEIDKSTEEAPLGYYKADLKRYDIQAELTSLNRSSFQRYTYHEGDTGRVMIDLKIPAEYGYDLKNVKITKVSDTRIEGISEQFSAHVWSGDVNQDYIVHFVMEFDQPIVNYGSWLNGKVSRQQNLQADSAENAGMYVEFDLNKARTVQVRTGISYVSLENAALNLRTEISDPHGWSFDAVMAENRATWNDLLNRVQISSNNYLQKEKFYTNMYRALASRNTFSDVDGRWRSADEQIRQFANPADDYALGCDAFWNTFWNLNQFWNLVTPEWSSRWVRSQLAMYDANGWLAKGPAGMEYVPVMVAEHEIPLIVGAYQMGIRDYDIEKAYEAVKKMQTTPATHVAGGFAGNRDLETYLKHQYVPYNEGRYSNSMEYSFDDWTVGQFAKALGKTEDYQYFNDRGQWWRNAIDPEIGYARMKDSEGNWQADFDPFKSGANKHYVEGNAWQLTFFVPQDVDGLADLIGRDTFINRLSWGFEESNKWRYNGPNDQYWDYPVVQGNQQSMHFAYLFNWVGKPWLTQKWSRSIGERYYGSGVSNAYLGDEDQGQMSAWYLMNAIGLFQMNGGTSVEPVYEIGSPLFEKVTIDLGERYGRGQSFTIEAKNTSKTNVYVQSAILNGKPLNDFKFPASELLAGGSLVLEMGPEPNKNWGLGDAAAKQAAGAGTAAGATLSEADLKAKIKSDQRLSTVKEKAIDLVKSGFTAGDGYGEVWIRDYNTFITVATQVHDPEVTKENLRVFFRLQGEDGNIVDGFIPIAKAKASKVGYKYIYTDLEPNYAGHKNTVETDQESSLIQAVYQYVEASGDRDFLNEEIAGVSVQKRMSMAMDFLMEHRYNKKYGLLWGATTADWGDVQPEHPWGVELDENSHLAIDIYDNAMFLVAIDNYLELEPSDARKWQKTRKKIAKNTMKHLWDKEKQKFIPHIYLDGSPFPESFNENEVYYHGGTTIAIKANLLTKEQAKASFDKMIQNVQESGAPSVGLTLYPTYPAGSFQNKVMSPYNYQNGGDWTWFGGRTIKEMIKNGFYQQAYEQIQPMLARVIENDGFYEYYTKDNKPSGSGSFRGSAGVLYDAIVMLEDWAR</sequence>
<dbReference type="NCBIfam" id="TIGR01180">
    <property type="entry name" value="aman2_put"/>
    <property type="match status" value="1"/>
</dbReference>
<dbReference type="InterPro" id="IPR014718">
    <property type="entry name" value="GH-type_carb-bd"/>
</dbReference>
<name>A0ABV5C9R1_9SPHI</name>
<dbReference type="Gene3D" id="1.20.1050.60">
    <property type="entry name" value="alpha-1,2-mannosidase"/>
    <property type="match status" value="1"/>
</dbReference>
<dbReference type="GO" id="GO:0016798">
    <property type="term" value="F:hydrolase activity, acting on glycosyl bonds"/>
    <property type="evidence" value="ECO:0007669"/>
    <property type="project" value="UniProtKB-KW"/>
</dbReference>
<dbReference type="InterPro" id="IPR041371">
    <property type="entry name" value="GH92_N"/>
</dbReference>
<dbReference type="EC" id="3.2.1.-" evidence="6"/>
<comment type="caution">
    <text evidence="6">The sequence shown here is derived from an EMBL/GenBank/DDBJ whole genome shotgun (WGS) entry which is preliminary data.</text>
</comment>
<feature type="domain" description="Glycosyl hydrolase family 92" evidence="4">
    <location>
        <begin position="284"/>
        <end position="765"/>
    </location>
</feature>
<comment type="subunit">
    <text evidence="2">Monomer.</text>
</comment>
<evidence type="ECO:0000256" key="2">
    <source>
        <dbReference type="ARBA" id="ARBA00011245"/>
    </source>
</evidence>
<keyword evidence="6" id="KW-0378">Hydrolase</keyword>
<dbReference type="InterPro" id="IPR005887">
    <property type="entry name" value="GH92_a_mannosidase_put"/>
</dbReference>
<dbReference type="Proteomes" id="UP001580928">
    <property type="component" value="Unassembled WGS sequence"/>
</dbReference>
<feature type="domain" description="Glycosyl hydrolase family 92 N-terminal" evidence="5">
    <location>
        <begin position="39"/>
        <end position="278"/>
    </location>
</feature>
<dbReference type="Gene3D" id="3.30.2080.10">
    <property type="entry name" value="GH92 mannosidase domain"/>
    <property type="match status" value="1"/>
</dbReference>